<evidence type="ECO:0000256" key="1">
    <source>
        <dbReference type="ARBA" id="ARBA00023054"/>
    </source>
</evidence>
<dbReference type="InterPro" id="IPR043976">
    <property type="entry name" value="GOLGA_cons_dom"/>
</dbReference>
<dbReference type="InParanoid" id="A0A2I3H215"/>
<feature type="region of interest" description="Disordered" evidence="2">
    <location>
        <begin position="95"/>
        <end position="134"/>
    </location>
</feature>
<dbReference type="GO" id="GO:0000137">
    <property type="term" value="C:Golgi cis cisterna"/>
    <property type="evidence" value="ECO:0007669"/>
    <property type="project" value="TreeGrafter"/>
</dbReference>
<dbReference type="PANTHER" id="PTHR10881:SF46">
    <property type="entry name" value="GOLGIN SUBFAMILY A MEMBER 2"/>
    <property type="match status" value="1"/>
</dbReference>
<dbReference type="Pfam" id="PF15070">
    <property type="entry name" value="GOLGA2L5"/>
    <property type="match status" value="1"/>
</dbReference>
<reference evidence="4" key="2">
    <citation type="submission" date="2025-08" db="UniProtKB">
        <authorList>
            <consortium name="Ensembl"/>
        </authorList>
    </citation>
    <scope>IDENTIFICATION</scope>
</reference>
<dbReference type="Proteomes" id="UP000001073">
    <property type="component" value="Chromosome 10"/>
</dbReference>
<dbReference type="GeneTree" id="ENSGT00530000062932"/>
<name>A0A2I3H215_NOMLE</name>
<sequence length="134" mass="15087">MGQPPAALTPRVFLQVELKSQEAQSLQQQQNQYLGHLQQYVATYQQLTSEKERLHNQLLPQTQLVDWLQQQEAQSKAVAKMGCQELRETQERLEAISQQNQQPQAQLSLMALPAEGTGDCSQEEERAPGGRGNC</sequence>
<feature type="domain" description="Golgin subfamily A conserved" evidence="3">
    <location>
        <begin position="15"/>
        <end position="125"/>
    </location>
</feature>
<dbReference type="GO" id="GO:0005801">
    <property type="term" value="C:cis-Golgi network"/>
    <property type="evidence" value="ECO:0007669"/>
    <property type="project" value="TreeGrafter"/>
</dbReference>
<dbReference type="InterPro" id="IPR024858">
    <property type="entry name" value="GOLGA"/>
</dbReference>
<reference evidence="4" key="3">
    <citation type="submission" date="2025-09" db="UniProtKB">
        <authorList>
            <consortium name="Ensembl"/>
        </authorList>
    </citation>
    <scope>IDENTIFICATION</scope>
</reference>
<evidence type="ECO:0000259" key="3">
    <source>
        <dbReference type="Pfam" id="PF15070"/>
    </source>
</evidence>
<evidence type="ECO:0000313" key="4">
    <source>
        <dbReference type="Ensembl" id="ENSNLEP00000037698.1"/>
    </source>
</evidence>
<dbReference type="OMA" id="SQEYLGH"/>
<dbReference type="PANTHER" id="PTHR10881">
    <property type="entry name" value="GOLGIN SUBFAMILY A MEMBER-RELATED"/>
    <property type="match status" value="1"/>
</dbReference>
<dbReference type="EMBL" id="ADFV01187047">
    <property type="status" value="NOT_ANNOTATED_CDS"/>
    <property type="molecule type" value="Genomic_DNA"/>
</dbReference>
<accession>A0A2I3H215</accession>
<keyword evidence="5" id="KW-1185">Reference proteome</keyword>
<evidence type="ECO:0000313" key="5">
    <source>
        <dbReference type="Proteomes" id="UP000001073"/>
    </source>
</evidence>
<dbReference type="Ensembl" id="ENSNLET00000050703.1">
    <property type="protein sequence ID" value="ENSNLEP00000037698.1"/>
    <property type="gene ID" value="ENSNLEG00000032735.1"/>
</dbReference>
<proteinExistence type="predicted"/>
<dbReference type="STRING" id="61853.ENSNLEP00000037698"/>
<dbReference type="AlphaFoldDB" id="A0A2I3H215"/>
<reference evidence="4 5" key="1">
    <citation type="submission" date="2012-10" db="EMBL/GenBank/DDBJ databases">
        <authorList>
            <consortium name="Gibbon Genome Sequencing Consortium"/>
        </authorList>
    </citation>
    <scope>NUCLEOTIDE SEQUENCE [LARGE SCALE GENOMIC DNA]</scope>
</reference>
<protein>
    <recommendedName>
        <fullName evidence="3">Golgin subfamily A conserved domain-containing protein</fullName>
    </recommendedName>
</protein>
<organism evidence="4 5">
    <name type="scientific">Nomascus leucogenys</name>
    <name type="common">Northern white-cheeked gibbon</name>
    <name type="synonym">Hylobates leucogenys</name>
    <dbReference type="NCBI Taxonomy" id="61853"/>
    <lineage>
        <taxon>Eukaryota</taxon>
        <taxon>Metazoa</taxon>
        <taxon>Chordata</taxon>
        <taxon>Craniata</taxon>
        <taxon>Vertebrata</taxon>
        <taxon>Euteleostomi</taxon>
        <taxon>Mammalia</taxon>
        <taxon>Eutheria</taxon>
        <taxon>Euarchontoglires</taxon>
        <taxon>Primates</taxon>
        <taxon>Haplorrhini</taxon>
        <taxon>Catarrhini</taxon>
        <taxon>Hylobatidae</taxon>
        <taxon>Nomascus</taxon>
    </lineage>
</organism>
<keyword evidence="1" id="KW-0175">Coiled coil</keyword>
<dbReference type="GO" id="GO:0007030">
    <property type="term" value="P:Golgi organization"/>
    <property type="evidence" value="ECO:0007669"/>
    <property type="project" value="TreeGrafter"/>
</dbReference>
<dbReference type="GO" id="GO:0032580">
    <property type="term" value="C:Golgi cisterna membrane"/>
    <property type="evidence" value="ECO:0007669"/>
    <property type="project" value="TreeGrafter"/>
</dbReference>
<evidence type="ECO:0000256" key="2">
    <source>
        <dbReference type="SAM" id="MobiDB-lite"/>
    </source>
</evidence>